<dbReference type="EMBL" id="JAHRHJ020003813">
    <property type="protein sequence ID" value="KAH9288381.1"/>
    <property type="molecule type" value="Genomic_DNA"/>
</dbReference>
<dbReference type="Proteomes" id="UP000824469">
    <property type="component" value="Unassembled WGS sequence"/>
</dbReference>
<accession>A0AA38BQ78</accession>
<dbReference type="AlphaFoldDB" id="A0AA38BQ78"/>
<feature type="non-terminal residue" evidence="2">
    <location>
        <position position="1"/>
    </location>
</feature>
<gene>
    <name evidence="2" type="ORF">KI387_032498</name>
</gene>
<evidence type="ECO:0000256" key="1">
    <source>
        <dbReference type="SAM" id="MobiDB-lite"/>
    </source>
</evidence>
<reference evidence="2 3" key="1">
    <citation type="journal article" date="2021" name="Nat. Plants">
        <title>The Taxus genome provides insights into paclitaxel biosynthesis.</title>
        <authorList>
            <person name="Xiong X."/>
            <person name="Gou J."/>
            <person name="Liao Q."/>
            <person name="Li Y."/>
            <person name="Zhou Q."/>
            <person name="Bi G."/>
            <person name="Li C."/>
            <person name="Du R."/>
            <person name="Wang X."/>
            <person name="Sun T."/>
            <person name="Guo L."/>
            <person name="Liang H."/>
            <person name="Lu P."/>
            <person name="Wu Y."/>
            <person name="Zhang Z."/>
            <person name="Ro D.K."/>
            <person name="Shang Y."/>
            <person name="Huang S."/>
            <person name="Yan J."/>
        </authorList>
    </citation>
    <scope>NUCLEOTIDE SEQUENCE [LARGE SCALE GENOMIC DNA]</scope>
    <source>
        <strain evidence="2">Ta-2019</strain>
    </source>
</reference>
<feature type="non-terminal residue" evidence="2">
    <location>
        <position position="89"/>
    </location>
</feature>
<evidence type="ECO:0000313" key="3">
    <source>
        <dbReference type="Proteomes" id="UP000824469"/>
    </source>
</evidence>
<keyword evidence="3" id="KW-1185">Reference proteome</keyword>
<organism evidence="2 3">
    <name type="scientific">Taxus chinensis</name>
    <name type="common">Chinese yew</name>
    <name type="synonym">Taxus wallichiana var. chinensis</name>
    <dbReference type="NCBI Taxonomy" id="29808"/>
    <lineage>
        <taxon>Eukaryota</taxon>
        <taxon>Viridiplantae</taxon>
        <taxon>Streptophyta</taxon>
        <taxon>Embryophyta</taxon>
        <taxon>Tracheophyta</taxon>
        <taxon>Spermatophyta</taxon>
        <taxon>Pinopsida</taxon>
        <taxon>Pinidae</taxon>
        <taxon>Conifers II</taxon>
        <taxon>Cupressales</taxon>
        <taxon>Taxaceae</taxon>
        <taxon>Taxus</taxon>
    </lineage>
</organism>
<comment type="caution">
    <text evidence="2">The sequence shown here is derived from an EMBL/GenBank/DDBJ whole genome shotgun (WGS) entry which is preliminary data.</text>
</comment>
<protein>
    <submittedName>
        <fullName evidence="2">Uncharacterized protein</fullName>
    </submittedName>
</protein>
<evidence type="ECO:0000313" key="2">
    <source>
        <dbReference type="EMBL" id="KAH9288381.1"/>
    </source>
</evidence>
<name>A0AA38BQ78_TAXCH</name>
<proteinExistence type="predicted"/>
<sequence length="89" mass="9508">APNAGLGVDGIRGKSRKPAEAEESGGQAGGTGRKDMAEGLRSLTPGHTRGIAWQRNNKKYVCGSSKSDAQETCCRGRKTRRTEQTQMES</sequence>
<feature type="region of interest" description="Disordered" evidence="1">
    <location>
        <begin position="1"/>
        <end position="89"/>
    </location>
</feature>